<dbReference type="EMBL" id="KN124807">
    <property type="protein sequence ID" value="KFO20305.1"/>
    <property type="molecule type" value="Genomic_DNA"/>
</dbReference>
<evidence type="ECO:0000313" key="1">
    <source>
        <dbReference type="EMBL" id="KFO20305.1"/>
    </source>
</evidence>
<dbReference type="Proteomes" id="UP000028990">
    <property type="component" value="Unassembled WGS sequence"/>
</dbReference>
<name>A0A091CS94_FUKDA</name>
<organism evidence="1 2">
    <name type="scientific">Fukomys damarensis</name>
    <name type="common">Damaraland mole rat</name>
    <name type="synonym">Cryptomys damarensis</name>
    <dbReference type="NCBI Taxonomy" id="885580"/>
    <lineage>
        <taxon>Eukaryota</taxon>
        <taxon>Metazoa</taxon>
        <taxon>Chordata</taxon>
        <taxon>Craniata</taxon>
        <taxon>Vertebrata</taxon>
        <taxon>Euteleostomi</taxon>
        <taxon>Mammalia</taxon>
        <taxon>Eutheria</taxon>
        <taxon>Euarchontoglires</taxon>
        <taxon>Glires</taxon>
        <taxon>Rodentia</taxon>
        <taxon>Hystricomorpha</taxon>
        <taxon>Bathyergidae</taxon>
        <taxon>Fukomys</taxon>
    </lineage>
</organism>
<sequence length="66" mass="6995">MAEMSEEDCPEAPSPTACAVMKCMTTADNNNHRGNGSLQLLDDLVPSGLRCPLTSQEANGISDCRP</sequence>
<keyword evidence="2" id="KW-1185">Reference proteome</keyword>
<reference evidence="1 2" key="1">
    <citation type="submission" date="2013-11" db="EMBL/GenBank/DDBJ databases">
        <title>The Damaraland mole rat (Fukomys damarensis) genome and evolution of African mole rats.</title>
        <authorList>
            <person name="Gladyshev V.N."/>
            <person name="Fang X."/>
        </authorList>
    </citation>
    <scope>NUCLEOTIDE SEQUENCE [LARGE SCALE GENOMIC DNA]</scope>
    <source>
        <tissue evidence="1">Liver</tissue>
    </source>
</reference>
<proteinExistence type="predicted"/>
<gene>
    <name evidence="1" type="ORF">H920_18287</name>
</gene>
<dbReference type="AlphaFoldDB" id="A0A091CS94"/>
<protein>
    <submittedName>
        <fullName evidence="1">Uncharacterized protein</fullName>
    </submittedName>
</protein>
<accession>A0A091CS94</accession>
<evidence type="ECO:0000313" key="2">
    <source>
        <dbReference type="Proteomes" id="UP000028990"/>
    </source>
</evidence>